<dbReference type="GO" id="GO:0051301">
    <property type="term" value="P:cell division"/>
    <property type="evidence" value="ECO:0007669"/>
    <property type="project" value="UniProtKB-UniRule"/>
</dbReference>
<reference evidence="7" key="1">
    <citation type="journal article" date="2021" name="PeerJ">
        <title>Extensive microbial diversity within the chicken gut microbiome revealed by metagenomics and culture.</title>
        <authorList>
            <person name="Gilroy R."/>
            <person name="Ravi A."/>
            <person name="Getino M."/>
            <person name="Pursley I."/>
            <person name="Horton D.L."/>
            <person name="Alikhan N.F."/>
            <person name="Baker D."/>
            <person name="Gharbi K."/>
            <person name="Hall N."/>
            <person name="Watson M."/>
            <person name="Adriaenssens E.M."/>
            <person name="Foster-Nyarko E."/>
            <person name="Jarju S."/>
            <person name="Secka A."/>
            <person name="Antonio M."/>
            <person name="Oren A."/>
            <person name="Chaudhuri R.R."/>
            <person name="La Ragione R."/>
            <person name="Hildebrand F."/>
            <person name="Pallen M.J."/>
        </authorList>
    </citation>
    <scope>NUCLEOTIDE SEQUENCE</scope>
    <source>
        <strain evidence="7">ChiBcolR8-3208</strain>
    </source>
</reference>
<dbReference type="GO" id="GO:0003677">
    <property type="term" value="F:DNA binding"/>
    <property type="evidence" value="ECO:0007669"/>
    <property type="project" value="UniProtKB-UniRule"/>
</dbReference>
<proteinExistence type="inferred from homology"/>
<evidence type="ECO:0000256" key="3">
    <source>
        <dbReference type="ARBA" id="ARBA00023306"/>
    </source>
</evidence>
<dbReference type="PROSITE" id="PS00519">
    <property type="entry name" value="HTH_ASNC_1"/>
    <property type="match status" value="1"/>
</dbReference>
<dbReference type="InterPro" id="IPR039518">
    <property type="entry name" value="WhiA_LAGLIDADG_dom"/>
</dbReference>
<protein>
    <recommendedName>
        <fullName evidence="4">Probable cell division protein WhiA</fullName>
    </recommendedName>
</protein>
<dbReference type="AlphaFoldDB" id="A0A9D2LVZ2"/>
<evidence type="ECO:0000256" key="4">
    <source>
        <dbReference type="HAMAP-Rule" id="MF_01420"/>
    </source>
</evidence>
<dbReference type="PANTHER" id="PTHR37307">
    <property type="entry name" value="CELL DIVISION PROTEIN WHIA-RELATED"/>
    <property type="match status" value="1"/>
</dbReference>
<evidence type="ECO:0000256" key="1">
    <source>
        <dbReference type="ARBA" id="ARBA00022618"/>
    </source>
</evidence>
<name>A0A9D2LVZ2_9FIRM</name>
<dbReference type="InterPro" id="IPR019885">
    <property type="entry name" value="Tscrpt_reg_HTH_AsnC-type_CS"/>
</dbReference>
<keyword evidence="2 4" id="KW-0238">DNA-binding</keyword>
<keyword evidence="3 4" id="KW-0131">Cell cycle</keyword>
<comment type="similarity">
    <text evidence="4">Belongs to the WhiA family.</text>
</comment>
<evidence type="ECO:0000313" key="8">
    <source>
        <dbReference type="Proteomes" id="UP000824214"/>
    </source>
</evidence>
<evidence type="ECO:0000313" key="7">
    <source>
        <dbReference type="EMBL" id="HJB36735.1"/>
    </source>
</evidence>
<dbReference type="SUPFAM" id="SSF55608">
    <property type="entry name" value="Homing endonucleases"/>
    <property type="match status" value="1"/>
</dbReference>
<comment type="function">
    <text evidence="4">Involved in cell division and chromosome segregation.</text>
</comment>
<dbReference type="NCBIfam" id="TIGR00647">
    <property type="entry name" value="DNA_bind_WhiA"/>
    <property type="match status" value="1"/>
</dbReference>
<sequence length="311" mass="34373">MSFSSNIKTELCKVEFKRECCLRAECYGAWLFSRCFTRKEAAFVTENGAVARRLLELAAAGAGVSGELTFGVSRRRKPAYRVSLPDEGSREAMLLEFGHTGRETSLRLNRANLENECCAAAFLRGAFLTCGTATDPNKEYHLEFAVPHKNLANGLFTLLSEVEAFPLSPALASRKGGYVVYLKESGPIEDLLTYLGAPSAAMELMQVKMYKEVKNNINRKTNFETANMDKTYSASARQVAAIAAISDTQGLSSLPEELQELAQLRLAHPDMTLRELSGRLGLTRSGVNHRLQRLLRLGEKILEEKGVDNLL</sequence>
<organism evidence="7 8">
    <name type="scientific">Candidatus Acutalibacter ornithocaccae</name>
    <dbReference type="NCBI Taxonomy" id="2838416"/>
    <lineage>
        <taxon>Bacteria</taxon>
        <taxon>Bacillati</taxon>
        <taxon>Bacillota</taxon>
        <taxon>Clostridia</taxon>
        <taxon>Eubacteriales</taxon>
        <taxon>Acutalibacteraceae</taxon>
        <taxon>Acutalibacter</taxon>
    </lineage>
</organism>
<dbReference type="InterPro" id="IPR003802">
    <property type="entry name" value="Sporulation_regulator_WhiA"/>
</dbReference>
<dbReference type="GO" id="GO:0043937">
    <property type="term" value="P:regulation of sporulation"/>
    <property type="evidence" value="ECO:0007669"/>
    <property type="project" value="InterPro"/>
</dbReference>
<evidence type="ECO:0000259" key="5">
    <source>
        <dbReference type="Pfam" id="PF02650"/>
    </source>
</evidence>
<feature type="domain" description="Sporulation regulator WhiA C-terminal" evidence="5">
    <location>
        <begin position="217"/>
        <end position="296"/>
    </location>
</feature>
<reference evidence="7" key="2">
    <citation type="submission" date="2021-04" db="EMBL/GenBank/DDBJ databases">
        <authorList>
            <person name="Gilroy R."/>
        </authorList>
    </citation>
    <scope>NUCLEOTIDE SEQUENCE</scope>
    <source>
        <strain evidence="7">ChiBcolR8-3208</strain>
    </source>
</reference>
<dbReference type="PANTHER" id="PTHR37307:SF1">
    <property type="entry name" value="CELL DIVISION PROTEIN WHIA-RELATED"/>
    <property type="match status" value="1"/>
</dbReference>
<dbReference type="Gene3D" id="3.10.28.10">
    <property type="entry name" value="Homing endonucleases"/>
    <property type="match status" value="1"/>
</dbReference>
<dbReference type="HAMAP" id="MF_01420">
    <property type="entry name" value="HTH_type_WhiA"/>
    <property type="match status" value="1"/>
</dbReference>
<dbReference type="Pfam" id="PF14527">
    <property type="entry name" value="LAGLIDADG_WhiA"/>
    <property type="match status" value="1"/>
</dbReference>
<evidence type="ECO:0000259" key="6">
    <source>
        <dbReference type="Pfam" id="PF14527"/>
    </source>
</evidence>
<dbReference type="InterPro" id="IPR027434">
    <property type="entry name" value="Homing_endonucl"/>
</dbReference>
<keyword evidence="1 4" id="KW-0132">Cell division</keyword>
<gene>
    <name evidence="4 7" type="primary">whiA</name>
    <name evidence="7" type="ORF">H9942_01545</name>
</gene>
<accession>A0A9D2LVZ2</accession>
<dbReference type="EMBL" id="DWXZ01000025">
    <property type="protein sequence ID" value="HJB36735.1"/>
    <property type="molecule type" value="Genomic_DNA"/>
</dbReference>
<evidence type="ECO:0000256" key="2">
    <source>
        <dbReference type="ARBA" id="ARBA00023125"/>
    </source>
</evidence>
<dbReference type="Pfam" id="PF02650">
    <property type="entry name" value="HTH_WhiA"/>
    <property type="match status" value="1"/>
</dbReference>
<dbReference type="InterPro" id="IPR023054">
    <property type="entry name" value="Sporulation_regulator_WhiA_C"/>
</dbReference>
<comment type="caution">
    <text evidence="7">The sequence shown here is derived from an EMBL/GenBank/DDBJ whole genome shotgun (WGS) entry which is preliminary data.</text>
</comment>
<feature type="domain" description="WhiA LAGLIDADG-like" evidence="6">
    <location>
        <begin position="120"/>
        <end position="214"/>
    </location>
</feature>
<dbReference type="Proteomes" id="UP000824214">
    <property type="component" value="Unassembled WGS sequence"/>
</dbReference>